<feature type="region of interest" description="Disordered" evidence="4">
    <location>
        <begin position="1"/>
        <end position="28"/>
    </location>
</feature>
<organism evidence="6 7">
    <name type="scientific">Limulus polyphemus</name>
    <name type="common">Atlantic horseshoe crab</name>
    <dbReference type="NCBI Taxonomy" id="6850"/>
    <lineage>
        <taxon>Eukaryota</taxon>
        <taxon>Metazoa</taxon>
        <taxon>Ecdysozoa</taxon>
        <taxon>Arthropoda</taxon>
        <taxon>Chelicerata</taxon>
        <taxon>Merostomata</taxon>
        <taxon>Xiphosura</taxon>
        <taxon>Limulidae</taxon>
        <taxon>Limulus</taxon>
    </lineage>
</organism>
<evidence type="ECO:0000256" key="1">
    <source>
        <dbReference type="ARBA" id="ARBA00001947"/>
    </source>
</evidence>
<proteinExistence type="inferred from homology"/>
<evidence type="ECO:0000313" key="6">
    <source>
        <dbReference type="Proteomes" id="UP000694941"/>
    </source>
</evidence>
<dbReference type="Pfam" id="PF00246">
    <property type="entry name" value="Peptidase_M14"/>
    <property type="match status" value="1"/>
</dbReference>
<dbReference type="RefSeq" id="XP_022252666.1">
    <property type="nucleotide sequence ID" value="XM_022396958.1"/>
</dbReference>
<evidence type="ECO:0000259" key="5">
    <source>
        <dbReference type="PROSITE" id="PS52035"/>
    </source>
</evidence>
<dbReference type="InterPro" id="IPR000834">
    <property type="entry name" value="Peptidase_M14"/>
</dbReference>
<evidence type="ECO:0000256" key="2">
    <source>
        <dbReference type="ARBA" id="ARBA00005988"/>
    </source>
</evidence>
<reference evidence="7" key="1">
    <citation type="submission" date="2025-08" db="UniProtKB">
        <authorList>
            <consortium name="RefSeq"/>
        </authorList>
    </citation>
    <scope>IDENTIFICATION</scope>
    <source>
        <tissue evidence="7">Muscle</tissue>
    </source>
</reference>
<evidence type="ECO:0000256" key="3">
    <source>
        <dbReference type="PROSITE-ProRule" id="PRU01379"/>
    </source>
</evidence>
<dbReference type="GeneID" id="106468610"/>
<dbReference type="InterPro" id="IPR050821">
    <property type="entry name" value="Cytosolic_carboxypeptidase"/>
</dbReference>
<feature type="active site" description="Proton donor/acceptor" evidence="3">
    <location>
        <position position="534"/>
    </location>
</feature>
<dbReference type="PANTHER" id="PTHR12756">
    <property type="entry name" value="CYTOSOLIC CARBOXYPEPTIDASE"/>
    <property type="match status" value="1"/>
</dbReference>
<dbReference type="Proteomes" id="UP000694941">
    <property type="component" value="Unplaced"/>
</dbReference>
<comment type="similarity">
    <text evidence="2 3">Belongs to the peptidase M14 family.</text>
</comment>
<name>A0ABM1T9W0_LIMPO</name>
<sequence length="632" mass="71474">MENYMPTSLVQKNSSTKDSGPDTQSSNSHLFVTPYENFMKKHLQYYGFCTGISRVFNDNYMTIEEWNQNNIYLTEDACTSKIPQTVAGSHPSAVSELDASSSGLCNSRRDSSIKQKETVKDKRETCIVNSIGDACRTNQIFFSVREGRMVPQLTQPRGPAIIGIEPGVQNLPRWPAEMQVIEERIRHIPNSFNEREPYYVSTGLEPQPFVVGEAKGQVVYYYKPLTGSYFLQSKLGHPSSQDEIAVTPQNSDDVTLVFESRFESGNLEKAIQLNGDGATMYSLTFSFEFPYDYDRVFFAFCFPYTYTDLMEYLSKIENEPTKRTLCKQRLLCRTLAGNLVPLLTVTSRASDIGPVKKKVVIISARVHPGESNSSWIMKGLLDFILADSSKAELLRKQLIFKIVPMLNPDGVVVGNYRCSLTGRDLNRQYQSSLKEAFPTAWYLKNLLTRMQRDHDILLFCDIHGHSRKYNSFIYGCDSKKETTDQQHVFPFLMQKWASDLFSLSCCWYKVQRIKEGTARIAMWRLGVTNSYTLEASMAGSSKGNLAGYHFTTSDYEAIGHHFCEALLEYCTIDDVKDLKAGVICEKLQNADSSDCEESDSSEEEDLCLKVKKITLKGRGLGGKPKNEKGMNS</sequence>
<evidence type="ECO:0000256" key="4">
    <source>
        <dbReference type="SAM" id="MobiDB-lite"/>
    </source>
</evidence>
<dbReference type="SUPFAM" id="SSF53187">
    <property type="entry name" value="Zn-dependent exopeptidases"/>
    <property type="match status" value="1"/>
</dbReference>
<dbReference type="PROSITE" id="PS52035">
    <property type="entry name" value="PEPTIDASE_M14"/>
    <property type="match status" value="1"/>
</dbReference>
<accession>A0ABM1T9W0</accession>
<feature type="domain" description="Peptidase M14" evidence="5">
    <location>
        <begin position="302"/>
        <end position="570"/>
    </location>
</feature>
<evidence type="ECO:0000313" key="7">
    <source>
        <dbReference type="RefSeq" id="XP_022252666.1"/>
    </source>
</evidence>
<keyword evidence="6" id="KW-1185">Reference proteome</keyword>
<dbReference type="Gene3D" id="3.40.630.10">
    <property type="entry name" value="Zn peptidases"/>
    <property type="match status" value="1"/>
</dbReference>
<gene>
    <name evidence="7" type="primary">LOC106468610</name>
</gene>
<dbReference type="PANTHER" id="PTHR12756:SF45">
    <property type="entry name" value="CYTOSOLIC CARBOXYPEPTIDASE NNA1"/>
    <property type="match status" value="1"/>
</dbReference>
<comment type="cofactor">
    <cofactor evidence="1">
        <name>Zn(2+)</name>
        <dbReference type="ChEBI" id="CHEBI:29105"/>
    </cofactor>
</comment>
<protein>
    <submittedName>
        <fullName evidence="7">Cytosolic carboxypeptidase 3-like isoform X2</fullName>
    </submittedName>
</protein>